<dbReference type="AlphaFoldDB" id="A0A1J3D741"/>
<dbReference type="PANTHER" id="PTHR48221">
    <property type="entry name" value="ACYL-COA SYNTHETASE FAMILY PROTEIN"/>
    <property type="match status" value="1"/>
</dbReference>
<reference evidence="2" key="1">
    <citation type="submission" date="2016-07" db="EMBL/GenBank/DDBJ databases">
        <title>De novo transcriptome assembly of four accessions of the metal hyperaccumulator plant Noccaea caerulescens.</title>
        <authorList>
            <person name="Blande D."/>
            <person name="Halimaa P."/>
            <person name="Tervahauta A.I."/>
            <person name="Aarts M.G."/>
            <person name="Karenlampi S.O."/>
        </authorList>
    </citation>
    <scope>NUCLEOTIDE SEQUENCE</scope>
</reference>
<keyword evidence="1" id="KW-0812">Transmembrane</keyword>
<gene>
    <name evidence="2" type="ORF">GA_TR19263_c11_g1_i1_g.62439</name>
</gene>
<name>A0A1J3D741_NOCCA</name>
<sequence length="119" mass="13834">MVRILFWYEDPIVSRILKYVVERPFLCLNKELFERAEWRDIVICLALPPSMFINTRALLHKWFLLTGLASVHEFLAGLISAIVYIISRPVWWGIPMELASLLPFSDAYFPCQCNCKPSA</sequence>
<accession>A0A1J3D741</accession>
<dbReference type="PANTHER" id="PTHR48221:SF2">
    <property type="entry name" value="ACYL-COA SYNTHETASE FAMILY PROTEIN"/>
    <property type="match status" value="1"/>
</dbReference>
<feature type="transmembrane region" description="Helical" evidence="1">
    <location>
        <begin position="62"/>
        <end position="86"/>
    </location>
</feature>
<organism evidence="2">
    <name type="scientific">Noccaea caerulescens</name>
    <name type="common">Alpine penny-cress</name>
    <name type="synonym">Thlaspi caerulescens</name>
    <dbReference type="NCBI Taxonomy" id="107243"/>
    <lineage>
        <taxon>Eukaryota</taxon>
        <taxon>Viridiplantae</taxon>
        <taxon>Streptophyta</taxon>
        <taxon>Embryophyta</taxon>
        <taxon>Tracheophyta</taxon>
        <taxon>Spermatophyta</taxon>
        <taxon>Magnoliopsida</taxon>
        <taxon>eudicotyledons</taxon>
        <taxon>Gunneridae</taxon>
        <taxon>Pentapetalae</taxon>
        <taxon>rosids</taxon>
        <taxon>malvids</taxon>
        <taxon>Brassicales</taxon>
        <taxon>Brassicaceae</taxon>
        <taxon>Coluteocarpeae</taxon>
        <taxon>Noccaea</taxon>
    </lineage>
</organism>
<evidence type="ECO:0000256" key="1">
    <source>
        <dbReference type="SAM" id="Phobius"/>
    </source>
</evidence>
<keyword evidence="1" id="KW-1133">Transmembrane helix</keyword>
<evidence type="ECO:0000313" key="2">
    <source>
        <dbReference type="EMBL" id="JAU14903.1"/>
    </source>
</evidence>
<dbReference type="EMBL" id="GEVI01017417">
    <property type="protein sequence ID" value="JAU14903.1"/>
    <property type="molecule type" value="Transcribed_RNA"/>
</dbReference>
<keyword evidence="1" id="KW-0472">Membrane</keyword>
<protein>
    <submittedName>
        <fullName evidence="2">Uncharacterized protein</fullName>
    </submittedName>
</protein>
<proteinExistence type="predicted"/>